<dbReference type="SUPFAM" id="SSF53223">
    <property type="entry name" value="Aminoacid dehydrogenase-like, N-terminal domain"/>
    <property type="match status" value="1"/>
</dbReference>
<dbReference type="Pfam" id="PF03949">
    <property type="entry name" value="Malic_M"/>
    <property type="match status" value="1"/>
</dbReference>
<dbReference type="InterPro" id="IPR046346">
    <property type="entry name" value="Aminoacid_DH-like_N_sf"/>
</dbReference>
<dbReference type="GO" id="GO:0006108">
    <property type="term" value="P:malate metabolic process"/>
    <property type="evidence" value="ECO:0007669"/>
    <property type="project" value="TreeGrafter"/>
</dbReference>
<feature type="binding site" evidence="7">
    <location>
        <position position="240"/>
    </location>
    <ligand>
        <name>a divalent metal cation</name>
        <dbReference type="ChEBI" id="CHEBI:60240"/>
    </ligand>
</feature>
<organism evidence="11 12">
    <name type="scientific">Smittium mucronatum</name>
    <dbReference type="NCBI Taxonomy" id="133383"/>
    <lineage>
        <taxon>Eukaryota</taxon>
        <taxon>Fungi</taxon>
        <taxon>Fungi incertae sedis</taxon>
        <taxon>Zoopagomycota</taxon>
        <taxon>Kickxellomycotina</taxon>
        <taxon>Harpellomycetes</taxon>
        <taxon>Harpellales</taxon>
        <taxon>Legeriomycetaceae</taxon>
        <taxon>Smittium</taxon>
    </lineage>
</organism>
<feature type="binding site" evidence="6">
    <location>
        <position position="410"/>
    </location>
    <ligand>
        <name>(S)-malate</name>
        <dbReference type="ChEBI" id="CHEBI:15589"/>
    </ligand>
</feature>
<dbReference type="InterPro" id="IPR036291">
    <property type="entry name" value="NAD(P)-bd_dom_sf"/>
</dbReference>
<keyword evidence="4 8" id="KW-0560">Oxidoreductase</keyword>
<evidence type="ECO:0000259" key="9">
    <source>
        <dbReference type="SMART" id="SM00919"/>
    </source>
</evidence>
<comment type="caution">
    <text evidence="11">The sequence shown here is derived from an EMBL/GenBank/DDBJ whole genome shotgun (WGS) entry which is preliminary data.</text>
</comment>
<name>A0A1R0GRQ8_9FUNG</name>
<dbReference type="GO" id="GO:0004471">
    <property type="term" value="F:malate dehydrogenase (decarboxylating) (NAD+) activity"/>
    <property type="evidence" value="ECO:0007669"/>
    <property type="project" value="TreeGrafter"/>
</dbReference>
<dbReference type="InterPro" id="IPR012301">
    <property type="entry name" value="Malic_N_dom"/>
</dbReference>
<feature type="binding site" evidence="7">
    <location>
        <position position="264"/>
    </location>
    <ligand>
        <name>a divalent metal cation</name>
        <dbReference type="ChEBI" id="CHEBI:60240"/>
    </ligand>
</feature>
<keyword evidence="12" id="KW-1185">Reference proteome</keyword>
<protein>
    <recommendedName>
        <fullName evidence="8">Malic enzyme</fullName>
    </recommendedName>
</protein>
<dbReference type="InterPro" id="IPR015884">
    <property type="entry name" value="Malic_enzyme_CS"/>
</dbReference>
<dbReference type="Proteomes" id="UP000187455">
    <property type="component" value="Unassembled WGS sequence"/>
</dbReference>
<dbReference type="SMART" id="SM00919">
    <property type="entry name" value="Malic_M"/>
    <property type="match status" value="1"/>
</dbReference>
<evidence type="ECO:0000313" key="12">
    <source>
        <dbReference type="Proteomes" id="UP000187455"/>
    </source>
</evidence>
<dbReference type="AlphaFoldDB" id="A0A1R0GRQ8"/>
<feature type="binding site" evidence="7">
    <location>
        <position position="241"/>
    </location>
    <ligand>
        <name>a divalent metal cation</name>
        <dbReference type="ChEBI" id="CHEBI:60240"/>
    </ligand>
</feature>
<dbReference type="PRINTS" id="PR00072">
    <property type="entry name" value="MALOXRDTASE"/>
</dbReference>
<dbReference type="Gene3D" id="3.40.50.10380">
    <property type="entry name" value="Malic enzyme, N-terminal domain"/>
    <property type="match status" value="1"/>
</dbReference>
<dbReference type="PANTHER" id="PTHR23406">
    <property type="entry name" value="MALIC ENZYME-RELATED"/>
    <property type="match status" value="1"/>
</dbReference>
<feature type="active site" description="Proton donor" evidence="5">
    <location>
        <position position="87"/>
    </location>
</feature>
<evidence type="ECO:0000256" key="2">
    <source>
        <dbReference type="ARBA" id="ARBA00008785"/>
    </source>
</evidence>
<comment type="cofactor">
    <cofactor evidence="7">
        <name>Mg(2+)</name>
        <dbReference type="ChEBI" id="CHEBI:18420"/>
    </cofactor>
    <cofactor evidence="7">
        <name>Mn(2+)</name>
        <dbReference type="ChEBI" id="CHEBI:29035"/>
    </cofactor>
    <text evidence="7">Divalent metal cations. Prefers magnesium or manganese.</text>
</comment>
<evidence type="ECO:0000256" key="3">
    <source>
        <dbReference type="ARBA" id="ARBA00022723"/>
    </source>
</evidence>
<evidence type="ECO:0000256" key="8">
    <source>
        <dbReference type="RuleBase" id="RU003426"/>
    </source>
</evidence>
<evidence type="ECO:0000256" key="6">
    <source>
        <dbReference type="PIRSR" id="PIRSR000106-2"/>
    </source>
</evidence>
<dbReference type="InterPro" id="IPR001891">
    <property type="entry name" value="Malic_OxRdtase"/>
</dbReference>
<dbReference type="STRING" id="133383.A0A1R0GRQ8"/>
<dbReference type="PANTHER" id="PTHR23406:SF32">
    <property type="entry name" value="NADP-DEPENDENT MALIC ENZYME"/>
    <property type="match status" value="1"/>
</dbReference>
<feature type="domain" description="Malic enzyme N-terminal" evidence="10">
    <location>
        <begin position="64"/>
        <end position="255"/>
    </location>
</feature>
<feature type="binding site" evidence="6">
    <location>
        <position position="151"/>
    </location>
    <ligand>
        <name>(S)-malate</name>
        <dbReference type="ChEBI" id="CHEBI:15589"/>
    </ligand>
</feature>
<evidence type="ECO:0000256" key="1">
    <source>
        <dbReference type="ARBA" id="ARBA00001936"/>
    </source>
</evidence>
<accession>A0A1R0GRQ8</accession>
<dbReference type="Gene3D" id="3.40.50.720">
    <property type="entry name" value="NAD(P)-binding Rossmann-like Domain"/>
    <property type="match status" value="1"/>
</dbReference>
<evidence type="ECO:0000256" key="4">
    <source>
        <dbReference type="ARBA" id="ARBA00023002"/>
    </source>
</evidence>
<dbReference type="OrthoDB" id="5365701at2759"/>
<evidence type="ECO:0000259" key="10">
    <source>
        <dbReference type="SMART" id="SM01274"/>
    </source>
</evidence>
<evidence type="ECO:0000256" key="5">
    <source>
        <dbReference type="PIRSR" id="PIRSR000106-1"/>
    </source>
</evidence>
<gene>
    <name evidence="11" type="ORF">AYI68_g6346</name>
</gene>
<dbReference type="SMART" id="SM01274">
    <property type="entry name" value="malic"/>
    <property type="match status" value="1"/>
</dbReference>
<comment type="cofactor">
    <cofactor evidence="1">
        <name>Mn(2+)</name>
        <dbReference type="ChEBI" id="CHEBI:29035"/>
    </cofactor>
</comment>
<dbReference type="PIRSF" id="PIRSF000106">
    <property type="entry name" value="ME"/>
    <property type="match status" value="1"/>
</dbReference>
<dbReference type="EMBL" id="LSSL01004276">
    <property type="protein sequence ID" value="OLY79581.1"/>
    <property type="molecule type" value="Genomic_DNA"/>
</dbReference>
<dbReference type="InterPro" id="IPR012302">
    <property type="entry name" value="Malic_NAD-bd"/>
</dbReference>
<dbReference type="Pfam" id="PF00390">
    <property type="entry name" value="malic"/>
    <property type="match status" value="1"/>
</dbReference>
<feature type="active site" description="Proton acceptor" evidence="5">
    <location>
        <position position="169"/>
    </location>
</feature>
<comment type="similarity">
    <text evidence="2 8">Belongs to the malic enzymes family.</text>
</comment>
<feature type="binding site" evidence="6">
    <location>
        <position position="456"/>
    </location>
    <ligand>
        <name>(S)-malate</name>
        <dbReference type="ChEBI" id="CHEBI:15589"/>
    </ligand>
</feature>
<dbReference type="GO" id="GO:0046872">
    <property type="term" value="F:metal ion binding"/>
    <property type="evidence" value="ECO:0007669"/>
    <property type="project" value="UniProtKB-KW"/>
</dbReference>
<dbReference type="GO" id="GO:0051287">
    <property type="term" value="F:NAD binding"/>
    <property type="evidence" value="ECO:0007669"/>
    <property type="project" value="InterPro"/>
</dbReference>
<evidence type="ECO:0000313" key="11">
    <source>
        <dbReference type="EMBL" id="OLY79581.1"/>
    </source>
</evidence>
<evidence type="ECO:0000256" key="7">
    <source>
        <dbReference type="PIRSR" id="PIRSR000106-3"/>
    </source>
</evidence>
<dbReference type="InterPro" id="IPR037062">
    <property type="entry name" value="Malic_N_dom_sf"/>
</dbReference>
<proteinExistence type="inferred from homology"/>
<reference evidence="11 12" key="1">
    <citation type="journal article" date="2016" name="Mol. Biol. Evol.">
        <title>Genome-Wide Survey of Gut Fungi (Harpellales) Reveals the First Horizontally Transferred Ubiquitin Gene from a Mosquito Host.</title>
        <authorList>
            <person name="Wang Y."/>
            <person name="White M.M."/>
            <person name="Kvist S."/>
            <person name="Moncalvo J.M."/>
        </authorList>
    </citation>
    <scope>NUCLEOTIDE SEQUENCE [LARGE SCALE GENOMIC DNA]</scope>
    <source>
        <strain evidence="11 12">ALG-7-W6</strain>
    </source>
</reference>
<dbReference type="NCBIfam" id="NF010052">
    <property type="entry name" value="PRK13529.1"/>
    <property type="match status" value="1"/>
</dbReference>
<dbReference type="SUPFAM" id="SSF51735">
    <property type="entry name" value="NAD(P)-binding Rossmann-fold domains"/>
    <property type="match status" value="1"/>
</dbReference>
<keyword evidence="3 7" id="KW-0479">Metal-binding</keyword>
<feature type="domain" description="Malic enzyme NAD-binding" evidence="9">
    <location>
        <begin position="265"/>
        <end position="525"/>
    </location>
</feature>
<dbReference type="PROSITE" id="PS00331">
    <property type="entry name" value="MALIC_ENZYMES"/>
    <property type="match status" value="1"/>
</dbReference>
<dbReference type="GO" id="GO:0005739">
    <property type="term" value="C:mitochondrion"/>
    <property type="evidence" value="ECO:0007669"/>
    <property type="project" value="TreeGrafter"/>
</dbReference>
<sequence length="587" mass="64401">MVTLSNAISSSRSAIPASYRQSLGVVGLVPRGVDSLQQLEDKAYAALSSKTDQVDRYMFLSYIRNTNVDLFFRLVLKHLHEFAPVVYTPTIGDVCLNFSDLYPFMAPPGKIEGMYISIDQVDSIDEICSNYMKNAPGALTPEITVITDGSRILGLGDLGLNGMGIPIGKLQLYVAGAGLDPNRCLPIVLDFGTNTETYLNDPNYLGLKKHRPDDDKFYECIDKVLKGLHRNFPKMFIQFEDFSGDHAFGILEKYRNEYLCFNDDIQGTGSVIMSGFINAIKQSGVDPLNHRILFSGAGSAAVGVADSLVEYLVFDQGISYEEARSKFWLVDTKGLVTSNRGDKLANHKVHFARTDNGDLQCKDLLEAINYVKPTAIIGLSTSHGQFTPEIISRITELNNPNRPIIFPLSNPESKAECTFADAMKYSNNTVVFASGTAFPDYTIPGTDITRVPGQGNNMYVFPAIGLGAVLASPLHVTNSMIYSISKALSNSLTDEETKADFLYPDLDRLRDVSAELTSAFIHQAVAEGLSRDQFWVDLASKSACNGPAPTKEKPTGCYSQEVLAAVKERMWSPLESLDSANALRSNM</sequence>